<dbReference type="AlphaFoldDB" id="A0AAU8PZY8"/>
<dbReference type="InterPro" id="IPR021456">
    <property type="entry name" value="DUF3107"/>
</dbReference>
<evidence type="ECO:0000313" key="1">
    <source>
        <dbReference type="EMBL" id="AFK16187.1"/>
    </source>
</evidence>
<protein>
    <submittedName>
        <fullName evidence="1">DUF3107 family protein</fullName>
    </submittedName>
</protein>
<evidence type="ECO:0000313" key="2">
    <source>
        <dbReference type="Proteomes" id="UP000006465"/>
    </source>
</evidence>
<gene>
    <name evidence="1" type="ORF">CP258_02850</name>
</gene>
<accession>A0AAU8PZY8</accession>
<sequence length="75" mass="8137">MDIKIGFSDSPRELVVSSRETQDEVVARVSEALANDSGLLTLTDENGNRYLVRNSQISYVEVGNSNTRTVGFSGA</sequence>
<organism evidence="1 2">
    <name type="scientific">Corynebacterium pseudotuberculosis 258</name>
    <dbReference type="NCBI Taxonomy" id="1168865"/>
    <lineage>
        <taxon>Bacteria</taxon>
        <taxon>Bacillati</taxon>
        <taxon>Actinomycetota</taxon>
        <taxon>Actinomycetes</taxon>
        <taxon>Mycobacteriales</taxon>
        <taxon>Corynebacteriaceae</taxon>
        <taxon>Corynebacterium</taxon>
    </lineage>
</organism>
<reference evidence="1 2" key="1">
    <citation type="journal article" date="2013" name="J. Biotechnol.">
        <title>Genome sequence of Corynebacterium pseudotuberculosis biovar equi strain 258 and prediction of antigenic targets to improve biotechnological vaccine production.</title>
        <authorList>
            <person name="Soares S.C."/>
            <person name="Trost E."/>
            <person name="Ramos R.T."/>
            <person name="Carneiro A.R."/>
            <person name="Santos A.R."/>
            <person name="Pinto A.C."/>
            <person name="Barbosa E."/>
            <person name="Aburjaile F."/>
            <person name="Ali A."/>
            <person name="Diniz C.A."/>
            <person name="Hassan S.S."/>
            <person name="Fiaux K."/>
            <person name="Guimaraes L.C."/>
            <person name="Bakhtiar S.M."/>
            <person name="Pereira U."/>
            <person name="Almeida S.S."/>
            <person name="Abreu V.A."/>
            <person name="Rocha F.S."/>
            <person name="Dorella F.A."/>
            <person name="Miyoshi A."/>
            <person name="Silva A."/>
            <person name="Azevedo V."/>
            <person name="Tauch A."/>
        </authorList>
    </citation>
    <scope>NUCLEOTIDE SEQUENCE [LARGE SCALE GENOMIC DNA]</scope>
    <source>
        <strain evidence="1 2">258</strain>
    </source>
</reference>
<dbReference type="GeneID" id="93973607"/>
<dbReference type="Pfam" id="PF11305">
    <property type="entry name" value="DUF3107"/>
    <property type="match status" value="1"/>
</dbReference>
<dbReference type="KEGG" id="coe:CP258_02850"/>
<dbReference type="EMBL" id="CP003540">
    <property type="protein sequence ID" value="AFK16187.1"/>
    <property type="molecule type" value="Genomic_DNA"/>
</dbReference>
<proteinExistence type="predicted"/>
<dbReference type="RefSeq" id="WP_013241396.1">
    <property type="nucleotide sequence ID" value="NC_017945.3"/>
</dbReference>
<dbReference type="Proteomes" id="UP000006465">
    <property type="component" value="Chromosome"/>
</dbReference>
<name>A0AAU8PZY8_CORPS</name>